<accession>K4AHU8</accession>
<dbReference type="HOGENOM" id="CLU_2965358_0_0_1"/>
<protein>
    <submittedName>
        <fullName evidence="1">Uncharacterized protein</fullName>
    </submittedName>
</protein>
<sequence>MCLRKVGDRGQINFSLYCLILRARFQIHIGMSGFKSLAITEAGGDQHRPLTVTIPKRQV</sequence>
<keyword evidence="2" id="KW-1185">Reference proteome</keyword>
<name>K4AHU8_SETIT</name>
<dbReference type="EMBL" id="AGNK02005899">
    <property type="status" value="NOT_ANNOTATED_CDS"/>
    <property type="molecule type" value="Genomic_DNA"/>
</dbReference>
<dbReference type="AlphaFoldDB" id="K4AHU8"/>
<organism evidence="1 2">
    <name type="scientific">Setaria italica</name>
    <name type="common">Foxtail millet</name>
    <name type="synonym">Panicum italicum</name>
    <dbReference type="NCBI Taxonomy" id="4555"/>
    <lineage>
        <taxon>Eukaryota</taxon>
        <taxon>Viridiplantae</taxon>
        <taxon>Streptophyta</taxon>
        <taxon>Embryophyta</taxon>
        <taxon>Tracheophyta</taxon>
        <taxon>Spermatophyta</taxon>
        <taxon>Magnoliopsida</taxon>
        <taxon>Liliopsida</taxon>
        <taxon>Poales</taxon>
        <taxon>Poaceae</taxon>
        <taxon>PACMAD clade</taxon>
        <taxon>Panicoideae</taxon>
        <taxon>Panicodae</taxon>
        <taxon>Paniceae</taxon>
        <taxon>Cenchrinae</taxon>
        <taxon>Setaria</taxon>
    </lineage>
</organism>
<dbReference type="EnsemblPlants" id="KQK90153">
    <property type="protein sequence ID" value="KQK90153"/>
    <property type="gene ID" value="SETIT_038455mg"/>
</dbReference>
<proteinExistence type="predicted"/>
<dbReference type="InParanoid" id="K4AHU8"/>
<dbReference type="Proteomes" id="UP000004995">
    <property type="component" value="Unassembled WGS sequence"/>
</dbReference>
<evidence type="ECO:0000313" key="1">
    <source>
        <dbReference type="EnsemblPlants" id="KQK90153"/>
    </source>
</evidence>
<reference evidence="2" key="1">
    <citation type="journal article" date="2012" name="Nat. Biotechnol.">
        <title>Reference genome sequence of the model plant Setaria.</title>
        <authorList>
            <person name="Bennetzen J.L."/>
            <person name="Schmutz J."/>
            <person name="Wang H."/>
            <person name="Percifield R."/>
            <person name="Hawkins J."/>
            <person name="Pontaroli A.C."/>
            <person name="Estep M."/>
            <person name="Feng L."/>
            <person name="Vaughn J.N."/>
            <person name="Grimwood J."/>
            <person name="Jenkins J."/>
            <person name="Barry K."/>
            <person name="Lindquist E."/>
            <person name="Hellsten U."/>
            <person name="Deshpande S."/>
            <person name="Wang X."/>
            <person name="Wu X."/>
            <person name="Mitros T."/>
            <person name="Triplett J."/>
            <person name="Yang X."/>
            <person name="Ye C.Y."/>
            <person name="Mauro-Herrera M."/>
            <person name="Wang L."/>
            <person name="Li P."/>
            <person name="Sharma M."/>
            <person name="Sharma R."/>
            <person name="Ronald P.C."/>
            <person name="Panaud O."/>
            <person name="Kellogg E.A."/>
            <person name="Brutnell T.P."/>
            <person name="Doust A.N."/>
            <person name="Tuskan G.A."/>
            <person name="Rokhsar D."/>
            <person name="Devos K.M."/>
        </authorList>
    </citation>
    <scope>NUCLEOTIDE SEQUENCE [LARGE SCALE GENOMIC DNA]</scope>
    <source>
        <strain evidence="2">cv. Yugu1</strain>
    </source>
</reference>
<reference evidence="1" key="2">
    <citation type="submission" date="2018-08" db="UniProtKB">
        <authorList>
            <consortium name="EnsemblPlants"/>
        </authorList>
    </citation>
    <scope>IDENTIFICATION</scope>
    <source>
        <strain evidence="1">Yugu1</strain>
    </source>
</reference>
<evidence type="ECO:0000313" key="2">
    <source>
        <dbReference type="Proteomes" id="UP000004995"/>
    </source>
</evidence>
<dbReference type="Gramene" id="KQK90153">
    <property type="protein sequence ID" value="KQK90153"/>
    <property type="gene ID" value="SETIT_038455mg"/>
</dbReference>